<comment type="caution">
    <text evidence="1">The sequence shown here is derived from an EMBL/GenBank/DDBJ whole genome shotgun (WGS) entry which is preliminary data.</text>
</comment>
<dbReference type="EMBL" id="WQLB01000031">
    <property type="protein sequence ID" value="MVN88611.1"/>
    <property type="molecule type" value="Genomic_DNA"/>
</dbReference>
<evidence type="ECO:0000313" key="2">
    <source>
        <dbReference type="Proteomes" id="UP000483286"/>
    </source>
</evidence>
<dbReference type="Proteomes" id="UP000483286">
    <property type="component" value="Unassembled WGS sequence"/>
</dbReference>
<gene>
    <name evidence="1" type="ORF">GO986_17890</name>
</gene>
<name>A0A7C9I528_9DEIO</name>
<dbReference type="AlphaFoldDB" id="A0A7C9I528"/>
<evidence type="ECO:0000313" key="1">
    <source>
        <dbReference type="EMBL" id="MVN88611.1"/>
    </source>
</evidence>
<accession>A0A7C9I528</accession>
<organism evidence="1 2">
    <name type="scientific">Deinococcus arboris</name>
    <dbReference type="NCBI Taxonomy" id="2682977"/>
    <lineage>
        <taxon>Bacteria</taxon>
        <taxon>Thermotogati</taxon>
        <taxon>Deinococcota</taxon>
        <taxon>Deinococci</taxon>
        <taxon>Deinococcales</taxon>
        <taxon>Deinococcaceae</taxon>
        <taxon>Deinococcus</taxon>
    </lineage>
</organism>
<protein>
    <submittedName>
        <fullName evidence="1">Uncharacterized protein</fullName>
    </submittedName>
</protein>
<reference evidence="1 2" key="1">
    <citation type="submission" date="2019-12" db="EMBL/GenBank/DDBJ databases">
        <title>Deinococcus sp. HMF7620 Genome sequencing and assembly.</title>
        <authorList>
            <person name="Kang H."/>
            <person name="Kim H."/>
            <person name="Joh K."/>
        </authorList>
    </citation>
    <scope>NUCLEOTIDE SEQUENCE [LARGE SCALE GENOMIC DNA]</scope>
    <source>
        <strain evidence="1 2">HMF7620</strain>
    </source>
</reference>
<keyword evidence="2" id="KW-1185">Reference proteome</keyword>
<sequence>MGRKGEPVPKYVGTHPAELATADALKAEGLKPTGQVVALLTIKTANSERLTGLFRRSETELLSPSQQAL</sequence>
<proteinExistence type="predicted"/>